<evidence type="ECO:0000313" key="2">
    <source>
        <dbReference type="Proteomes" id="UP000299102"/>
    </source>
</evidence>
<protein>
    <submittedName>
        <fullName evidence="1">Uncharacterized protein</fullName>
    </submittedName>
</protein>
<dbReference type="AlphaFoldDB" id="A0A4C1TYP2"/>
<proteinExistence type="predicted"/>
<sequence length="84" mass="9192">MTPEVAKRLEATVKDILSPRISQIGSSLKANILVKTNTPDSLSISMETVYLGPVAVVHAQPDPPESVFRRGELGKRDNFQSLMN</sequence>
<accession>A0A4C1TYP2</accession>
<dbReference type="EMBL" id="BGZK01000104">
    <property type="protein sequence ID" value="GBP19048.1"/>
    <property type="molecule type" value="Genomic_DNA"/>
</dbReference>
<name>A0A4C1TYP2_EUMVA</name>
<keyword evidence="2" id="KW-1185">Reference proteome</keyword>
<gene>
    <name evidence="1" type="ORF">EVAR_83360_1</name>
</gene>
<organism evidence="1 2">
    <name type="scientific">Eumeta variegata</name>
    <name type="common">Bagworm moth</name>
    <name type="synonym">Eumeta japonica</name>
    <dbReference type="NCBI Taxonomy" id="151549"/>
    <lineage>
        <taxon>Eukaryota</taxon>
        <taxon>Metazoa</taxon>
        <taxon>Ecdysozoa</taxon>
        <taxon>Arthropoda</taxon>
        <taxon>Hexapoda</taxon>
        <taxon>Insecta</taxon>
        <taxon>Pterygota</taxon>
        <taxon>Neoptera</taxon>
        <taxon>Endopterygota</taxon>
        <taxon>Lepidoptera</taxon>
        <taxon>Glossata</taxon>
        <taxon>Ditrysia</taxon>
        <taxon>Tineoidea</taxon>
        <taxon>Psychidae</taxon>
        <taxon>Oiketicinae</taxon>
        <taxon>Eumeta</taxon>
    </lineage>
</organism>
<reference evidence="1 2" key="1">
    <citation type="journal article" date="2019" name="Commun. Biol.">
        <title>The bagworm genome reveals a unique fibroin gene that provides high tensile strength.</title>
        <authorList>
            <person name="Kono N."/>
            <person name="Nakamura H."/>
            <person name="Ohtoshi R."/>
            <person name="Tomita M."/>
            <person name="Numata K."/>
            <person name="Arakawa K."/>
        </authorList>
    </citation>
    <scope>NUCLEOTIDE SEQUENCE [LARGE SCALE GENOMIC DNA]</scope>
</reference>
<comment type="caution">
    <text evidence="1">The sequence shown here is derived from an EMBL/GenBank/DDBJ whole genome shotgun (WGS) entry which is preliminary data.</text>
</comment>
<dbReference type="Proteomes" id="UP000299102">
    <property type="component" value="Unassembled WGS sequence"/>
</dbReference>
<evidence type="ECO:0000313" key="1">
    <source>
        <dbReference type="EMBL" id="GBP19048.1"/>
    </source>
</evidence>